<feature type="region of interest" description="Disordered" evidence="1">
    <location>
        <begin position="1"/>
        <end position="70"/>
    </location>
</feature>
<dbReference type="eggNOG" id="COG1503">
    <property type="taxonomic scope" value="Bacteria"/>
</dbReference>
<organism evidence="2 3">
    <name type="scientific">Thermobispora bispora (strain ATCC 19993 / DSM 43833 / CBS 139.67 / JCM 10125 / KCTC 9307 / NBRC 14880 / R51)</name>
    <dbReference type="NCBI Taxonomy" id="469371"/>
    <lineage>
        <taxon>Bacteria</taxon>
        <taxon>Bacillati</taxon>
        <taxon>Actinomycetota</taxon>
        <taxon>Actinomycetes</taxon>
        <taxon>Streptosporangiales</taxon>
        <taxon>Streptosporangiaceae</taxon>
        <taxon>Thermobispora</taxon>
    </lineage>
</organism>
<dbReference type="Pfam" id="PF11387">
    <property type="entry name" value="DUF2795"/>
    <property type="match status" value="1"/>
</dbReference>
<keyword evidence="3" id="KW-1185">Reference proteome</keyword>
<dbReference type="KEGG" id="tbi:Tbis_2565"/>
<gene>
    <name evidence="2" type="ordered locus">Tbis_2565</name>
</gene>
<sequence>MGVQRGSAKHGRIRDESHKRETLGLVRGAGTSRAQDWRDPEEPAEWEDALEPHRYPPGHEPGTSPGITPADVERRSTLAKWLSDTGFPADKERILAHAERRNAPDGVVDAVRRLPDEVEFHTVGEIAETLGLGTERERS</sequence>
<accession>D6Y4U1</accession>
<dbReference type="InterPro" id="IPR021527">
    <property type="entry name" value="DUF2795"/>
</dbReference>
<name>D6Y4U1_THEBD</name>
<feature type="compositionally biased region" description="Basic and acidic residues" evidence="1">
    <location>
        <begin position="13"/>
        <end position="22"/>
    </location>
</feature>
<dbReference type="OrthoDB" id="5519961at2"/>
<dbReference type="STRING" id="469371.Tbis_2565"/>
<evidence type="ECO:0000313" key="2">
    <source>
        <dbReference type="EMBL" id="ADG89267.1"/>
    </source>
</evidence>
<protein>
    <recommendedName>
        <fullName evidence="4">DUF2795 domain-containing protein</fullName>
    </recommendedName>
</protein>
<dbReference type="AlphaFoldDB" id="D6Y4U1"/>
<proteinExistence type="predicted"/>
<dbReference type="EMBL" id="CP001874">
    <property type="protein sequence ID" value="ADG89267.1"/>
    <property type="molecule type" value="Genomic_DNA"/>
</dbReference>
<dbReference type="HOGENOM" id="CLU_133101_0_0_11"/>
<evidence type="ECO:0000256" key="1">
    <source>
        <dbReference type="SAM" id="MobiDB-lite"/>
    </source>
</evidence>
<dbReference type="Proteomes" id="UP000006640">
    <property type="component" value="Chromosome"/>
</dbReference>
<evidence type="ECO:0008006" key="4">
    <source>
        <dbReference type="Google" id="ProtNLM"/>
    </source>
</evidence>
<reference evidence="2 3" key="1">
    <citation type="submission" date="2010-01" db="EMBL/GenBank/DDBJ databases">
        <title>The complete genome of Thermobispora bispora DSM 43833.</title>
        <authorList>
            <consortium name="US DOE Joint Genome Institute (JGI-PGF)"/>
            <person name="Lucas S."/>
            <person name="Copeland A."/>
            <person name="Lapidus A."/>
            <person name="Glavina del Rio T."/>
            <person name="Dalin E."/>
            <person name="Tice H."/>
            <person name="Bruce D."/>
            <person name="Goodwin L."/>
            <person name="Pitluck S."/>
            <person name="Kyrpides N."/>
            <person name="Mavromatis K."/>
            <person name="Ivanova N."/>
            <person name="Mikhailova N."/>
            <person name="Chertkov O."/>
            <person name="Brettin T."/>
            <person name="Detter J.C."/>
            <person name="Han C."/>
            <person name="Larimer F."/>
            <person name="Land M."/>
            <person name="Hauser L."/>
            <person name="Markowitz V."/>
            <person name="Cheng J.-F."/>
            <person name="Hugenholtz P."/>
            <person name="Woyke T."/>
            <person name="Wu D."/>
            <person name="Jando M."/>
            <person name="Schneider S."/>
            <person name="Klenk H.-P."/>
            <person name="Eisen J.A."/>
        </authorList>
    </citation>
    <scope>NUCLEOTIDE SEQUENCE [LARGE SCALE GENOMIC DNA]</scope>
    <source>
        <strain evidence="3">ATCC 19993 / DSM 43833 / CBS 139.67 / JCM 10125 / KCTC 9307 / NBRC 14880 / R51</strain>
    </source>
</reference>
<evidence type="ECO:0000313" key="3">
    <source>
        <dbReference type="Proteomes" id="UP000006640"/>
    </source>
</evidence>
<dbReference type="RefSeq" id="WP_013132800.1">
    <property type="nucleotide sequence ID" value="NC_014165.1"/>
</dbReference>